<evidence type="ECO:0000313" key="2">
    <source>
        <dbReference type="EMBL" id="USD21438.1"/>
    </source>
</evidence>
<accession>A0ABY4VAX4</accession>
<sequence length="98" mass="11279">MKALADLDPVLEHRVRLAICVILAKYEEISFSLFKEQLQVTDGNLGAQLRRLEEQGYIALRKDFVERKPVTWYRLTESGREALNKHLQALQQLIAAAE</sequence>
<reference evidence="2" key="1">
    <citation type="submission" date="2022-02" db="EMBL/GenBank/DDBJ databases">
        <title>Coral-associated bacteria.</title>
        <authorList>
            <person name="Tang K."/>
            <person name="Wang X."/>
        </authorList>
    </citation>
    <scope>NUCLEOTIDE SEQUENCE</scope>
    <source>
        <strain evidence="2">SCSIO 43006</strain>
    </source>
</reference>
<dbReference type="InterPro" id="IPR027395">
    <property type="entry name" value="WH_DNA-bd_dom"/>
</dbReference>
<dbReference type="Gene3D" id="1.10.10.10">
    <property type="entry name" value="Winged helix-like DNA-binding domain superfamily/Winged helix DNA-binding domain"/>
    <property type="match status" value="1"/>
</dbReference>
<name>A0ABY4VAX4_9GAMM</name>
<dbReference type="RefSeq" id="WP_252083847.1">
    <property type="nucleotide sequence ID" value="NZ_CP092418.1"/>
</dbReference>
<gene>
    <name evidence="2" type="ORF">MJO52_20660</name>
</gene>
<proteinExistence type="predicted"/>
<dbReference type="InterPro" id="IPR036388">
    <property type="entry name" value="WH-like_DNA-bd_sf"/>
</dbReference>
<protein>
    <submittedName>
        <fullName evidence="2">Transcriptional regulator</fullName>
    </submittedName>
</protein>
<dbReference type="Proteomes" id="UP001055658">
    <property type="component" value="Chromosome"/>
</dbReference>
<dbReference type="SUPFAM" id="SSF46785">
    <property type="entry name" value="Winged helix' DNA-binding domain"/>
    <property type="match status" value="1"/>
</dbReference>
<evidence type="ECO:0000313" key="3">
    <source>
        <dbReference type="Proteomes" id="UP001055658"/>
    </source>
</evidence>
<evidence type="ECO:0000259" key="1">
    <source>
        <dbReference type="Pfam" id="PF13601"/>
    </source>
</evidence>
<dbReference type="Pfam" id="PF13601">
    <property type="entry name" value="HTH_34"/>
    <property type="match status" value="1"/>
</dbReference>
<dbReference type="InterPro" id="IPR036390">
    <property type="entry name" value="WH_DNA-bd_sf"/>
</dbReference>
<feature type="domain" description="Winged helix DNA-binding" evidence="1">
    <location>
        <begin position="15"/>
        <end position="94"/>
    </location>
</feature>
<dbReference type="PANTHER" id="PTHR37318">
    <property type="entry name" value="BSL7504 PROTEIN"/>
    <property type="match status" value="1"/>
</dbReference>
<dbReference type="PANTHER" id="PTHR37318:SF1">
    <property type="entry name" value="BSL7504 PROTEIN"/>
    <property type="match status" value="1"/>
</dbReference>
<organism evidence="2 3">
    <name type="scientific">Microbulbifer variabilis</name>
    <dbReference type="NCBI Taxonomy" id="266805"/>
    <lineage>
        <taxon>Bacteria</taxon>
        <taxon>Pseudomonadati</taxon>
        <taxon>Pseudomonadota</taxon>
        <taxon>Gammaproteobacteria</taxon>
        <taxon>Cellvibrionales</taxon>
        <taxon>Microbulbiferaceae</taxon>
        <taxon>Microbulbifer</taxon>
    </lineage>
</organism>
<dbReference type="EMBL" id="CP092418">
    <property type="protein sequence ID" value="USD21438.1"/>
    <property type="molecule type" value="Genomic_DNA"/>
</dbReference>
<keyword evidence="3" id="KW-1185">Reference proteome</keyword>